<dbReference type="PROSITE" id="PS50850">
    <property type="entry name" value="MFS"/>
    <property type="match status" value="1"/>
</dbReference>
<keyword evidence="9" id="KW-1185">Reference proteome</keyword>
<evidence type="ECO:0000313" key="9">
    <source>
        <dbReference type="Proteomes" id="UP000595823"/>
    </source>
</evidence>
<evidence type="ECO:0000256" key="4">
    <source>
        <dbReference type="ARBA" id="ARBA00022989"/>
    </source>
</evidence>
<protein>
    <recommendedName>
        <fullName evidence="7">Major facilitator superfamily (MFS) profile domain-containing protein</fullName>
    </recommendedName>
</protein>
<dbReference type="GO" id="GO:0022857">
    <property type="term" value="F:transmembrane transporter activity"/>
    <property type="evidence" value="ECO:0007669"/>
    <property type="project" value="InterPro"/>
</dbReference>
<keyword evidence="3 6" id="KW-0812">Transmembrane</keyword>
<evidence type="ECO:0000256" key="3">
    <source>
        <dbReference type="ARBA" id="ARBA00022692"/>
    </source>
</evidence>
<gene>
    <name evidence="8" type="ORF">HUG15_14765</name>
</gene>
<reference evidence="8 9" key="1">
    <citation type="submission" date="2020-06" db="EMBL/GenBank/DDBJ databases">
        <title>Genomic analysis of Salicibibacter sp. NKC5-3.</title>
        <authorList>
            <person name="Oh Y.J."/>
        </authorList>
    </citation>
    <scope>NUCLEOTIDE SEQUENCE [LARGE SCALE GENOMIC DNA]</scope>
    <source>
        <strain evidence="8 9">NKC5-3</strain>
    </source>
</reference>
<keyword evidence="4 6" id="KW-1133">Transmembrane helix</keyword>
<feature type="domain" description="Major facilitator superfamily (MFS) profile" evidence="7">
    <location>
        <begin position="1"/>
        <end position="136"/>
    </location>
</feature>
<comment type="subcellular location">
    <subcellularLocation>
        <location evidence="1">Cell membrane</location>
        <topology evidence="1">Multi-pass membrane protein</topology>
    </subcellularLocation>
</comment>
<evidence type="ECO:0000256" key="1">
    <source>
        <dbReference type="ARBA" id="ARBA00004651"/>
    </source>
</evidence>
<evidence type="ECO:0000256" key="5">
    <source>
        <dbReference type="ARBA" id="ARBA00023136"/>
    </source>
</evidence>
<dbReference type="InterPro" id="IPR020846">
    <property type="entry name" value="MFS_dom"/>
</dbReference>
<dbReference type="Proteomes" id="UP000595823">
    <property type="component" value="Chromosome"/>
</dbReference>
<dbReference type="KEGG" id="scia:HUG15_14765"/>
<dbReference type="SUPFAM" id="SSF103473">
    <property type="entry name" value="MFS general substrate transporter"/>
    <property type="match status" value="1"/>
</dbReference>
<feature type="transmembrane region" description="Helical" evidence="6">
    <location>
        <begin position="79"/>
        <end position="104"/>
    </location>
</feature>
<keyword evidence="5 6" id="KW-0472">Membrane</keyword>
<evidence type="ECO:0000256" key="6">
    <source>
        <dbReference type="SAM" id="Phobius"/>
    </source>
</evidence>
<sequence length="155" mass="16677">MDMLATFLRPVSGLLADRLSATYLLMAVFLIITLGALPLAFEPALWLFTIGCLAIAASGGIGNGVIFKLVPSFFSKQAGMANGVVSMMGGLGGFFPPIVLTSIFTLTESYAIGFMAFSQTGLACLILVIWFHFHGKLHLSREVIDSPPYRCNDHE</sequence>
<dbReference type="Gene3D" id="1.20.1250.20">
    <property type="entry name" value="MFS general substrate transporter like domains"/>
    <property type="match status" value="1"/>
</dbReference>
<keyword evidence="2" id="KW-0813">Transport</keyword>
<feature type="transmembrane region" description="Helical" evidence="6">
    <location>
        <begin position="46"/>
        <end position="67"/>
    </location>
</feature>
<evidence type="ECO:0000313" key="8">
    <source>
        <dbReference type="EMBL" id="QQK76702.1"/>
    </source>
</evidence>
<evidence type="ECO:0000259" key="7">
    <source>
        <dbReference type="PROSITE" id="PS50850"/>
    </source>
</evidence>
<dbReference type="GO" id="GO:0005886">
    <property type="term" value="C:plasma membrane"/>
    <property type="evidence" value="ECO:0007669"/>
    <property type="project" value="UniProtKB-SubCell"/>
</dbReference>
<proteinExistence type="predicted"/>
<feature type="transmembrane region" description="Helical" evidence="6">
    <location>
        <begin position="21"/>
        <end position="40"/>
    </location>
</feature>
<evidence type="ECO:0000256" key="2">
    <source>
        <dbReference type="ARBA" id="ARBA00022448"/>
    </source>
</evidence>
<feature type="transmembrane region" description="Helical" evidence="6">
    <location>
        <begin position="110"/>
        <end position="131"/>
    </location>
</feature>
<name>A0A7T6Z4L7_9BACI</name>
<dbReference type="AlphaFoldDB" id="A0A7T6Z4L7"/>
<dbReference type="InterPro" id="IPR036259">
    <property type="entry name" value="MFS_trans_sf"/>
</dbReference>
<organism evidence="8 9">
    <name type="scientific">Salicibibacter cibarius</name>
    <dbReference type="NCBI Taxonomy" id="2743000"/>
    <lineage>
        <taxon>Bacteria</taxon>
        <taxon>Bacillati</taxon>
        <taxon>Bacillota</taxon>
        <taxon>Bacilli</taxon>
        <taxon>Bacillales</taxon>
        <taxon>Bacillaceae</taxon>
        <taxon>Salicibibacter</taxon>
    </lineage>
</organism>
<dbReference type="EMBL" id="CP054705">
    <property type="protein sequence ID" value="QQK76702.1"/>
    <property type="molecule type" value="Genomic_DNA"/>
</dbReference>
<accession>A0A7T6Z4L7</accession>